<evidence type="ECO:0000259" key="3">
    <source>
        <dbReference type="PROSITE" id="PS50848"/>
    </source>
</evidence>
<dbReference type="Proteomes" id="UP001529510">
    <property type="component" value="Unassembled WGS sequence"/>
</dbReference>
<keyword evidence="5" id="KW-1185">Reference proteome</keyword>
<dbReference type="InterPro" id="IPR023393">
    <property type="entry name" value="START-like_dom_sf"/>
</dbReference>
<feature type="non-terminal residue" evidence="4">
    <location>
        <position position="74"/>
    </location>
</feature>
<proteinExistence type="predicted"/>
<dbReference type="EMBL" id="JAMKFB020000010">
    <property type="protein sequence ID" value="KAL0182843.1"/>
    <property type="molecule type" value="Genomic_DNA"/>
</dbReference>
<evidence type="ECO:0000313" key="5">
    <source>
        <dbReference type="Proteomes" id="UP001529510"/>
    </source>
</evidence>
<evidence type="ECO:0000313" key="4">
    <source>
        <dbReference type="EMBL" id="KAL0182843.1"/>
    </source>
</evidence>
<evidence type="ECO:0000256" key="2">
    <source>
        <dbReference type="ARBA" id="ARBA00022553"/>
    </source>
</evidence>
<dbReference type="AlphaFoldDB" id="A0ABD0Q9A7"/>
<sequence>VGDGTPLRRWRVSVEVEAPPSVVLNRILRERHLWDSNLLQWKVLETLDKQTEVYQYELNSMAPHPNRDFVVLRR</sequence>
<dbReference type="PANTHER" id="PTHR12659">
    <property type="entry name" value="RHO-TYPE GTPASE ACTIVATING PROTEIN"/>
    <property type="match status" value="1"/>
</dbReference>
<feature type="domain" description="START" evidence="3">
    <location>
        <begin position="1"/>
        <end position="74"/>
    </location>
</feature>
<dbReference type="InterPro" id="IPR002913">
    <property type="entry name" value="START_lipid-bd_dom"/>
</dbReference>
<dbReference type="Pfam" id="PF01852">
    <property type="entry name" value="START"/>
    <property type="match status" value="1"/>
</dbReference>
<dbReference type="Gene3D" id="3.30.530.20">
    <property type="match status" value="1"/>
</dbReference>
<keyword evidence="2" id="KW-0597">Phosphoprotein</keyword>
<reference evidence="4 5" key="1">
    <citation type="submission" date="2024-05" db="EMBL/GenBank/DDBJ databases">
        <title>Genome sequencing and assembly of Indian major carp, Cirrhinus mrigala (Hamilton, 1822).</title>
        <authorList>
            <person name="Mohindra V."/>
            <person name="Chowdhury L.M."/>
            <person name="Lal K."/>
            <person name="Jena J.K."/>
        </authorList>
    </citation>
    <scope>NUCLEOTIDE SEQUENCE [LARGE SCALE GENOMIC DNA]</scope>
    <source>
        <strain evidence="4">CM1030</strain>
        <tissue evidence="4">Blood</tissue>
    </source>
</reference>
<comment type="caution">
    <text evidence="4">The sequence shown here is derived from an EMBL/GenBank/DDBJ whole genome shotgun (WGS) entry which is preliminary data.</text>
</comment>
<gene>
    <name evidence="4" type="ORF">M9458_022218</name>
</gene>
<name>A0ABD0Q9A7_CIRMR</name>
<keyword evidence="1" id="KW-0343">GTPase activation</keyword>
<dbReference type="PROSITE" id="PS50848">
    <property type="entry name" value="START"/>
    <property type="match status" value="1"/>
</dbReference>
<feature type="non-terminal residue" evidence="4">
    <location>
        <position position="1"/>
    </location>
</feature>
<organism evidence="4 5">
    <name type="scientific">Cirrhinus mrigala</name>
    <name type="common">Mrigala</name>
    <dbReference type="NCBI Taxonomy" id="683832"/>
    <lineage>
        <taxon>Eukaryota</taxon>
        <taxon>Metazoa</taxon>
        <taxon>Chordata</taxon>
        <taxon>Craniata</taxon>
        <taxon>Vertebrata</taxon>
        <taxon>Euteleostomi</taxon>
        <taxon>Actinopterygii</taxon>
        <taxon>Neopterygii</taxon>
        <taxon>Teleostei</taxon>
        <taxon>Ostariophysi</taxon>
        <taxon>Cypriniformes</taxon>
        <taxon>Cyprinidae</taxon>
        <taxon>Labeoninae</taxon>
        <taxon>Labeonini</taxon>
        <taxon>Cirrhinus</taxon>
    </lineage>
</organism>
<dbReference type="GO" id="GO:0005096">
    <property type="term" value="F:GTPase activator activity"/>
    <property type="evidence" value="ECO:0007669"/>
    <property type="project" value="UniProtKB-KW"/>
</dbReference>
<dbReference type="PANTHER" id="PTHR12659:SF8">
    <property type="entry name" value="STAR-RELATED LIPID TRANSFER PROTEIN 13 ISOFORM X1"/>
    <property type="match status" value="1"/>
</dbReference>
<dbReference type="SUPFAM" id="SSF55961">
    <property type="entry name" value="Bet v1-like"/>
    <property type="match status" value="1"/>
</dbReference>
<evidence type="ECO:0000256" key="1">
    <source>
        <dbReference type="ARBA" id="ARBA00022468"/>
    </source>
</evidence>
<protein>
    <recommendedName>
        <fullName evidence="3">START domain-containing protein</fullName>
    </recommendedName>
</protein>
<accession>A0ABD0Q9A7</accession>